<organism evidence="3 4">
    <name type="scientific">Sphaeroforma arctica JP610</name>
    <dbReference type="NCBI Taxonomy" id="667725"/>
    <lineage>
        <taxon>Eukaryota</taxon>
        <taxon>Ichthyosporea</taxon>
        <taxon>Ichthyophonida</taxon>
        <taxon>Sphaeroforma</taxon>
    </lineage>
</organism>
<dbReference type="Gene3D" id="1.25.40.20">
    <property type="entry name" value="Ankyrin repeat-containing domain"/>
    <property type="match status" value="1"/>
</dbReference>
<evidence type="ECO:0000313" key="4">
    <source>
        <dbReference type="Proteomes" id="UP000054560"/>
    </source>
</evidence>
<dbReference type="RefSeq" id="XP_014161317.1">
    <property type="nucleotide sequence ID" value="XM_014305842.1"/>
</dbReference>
<feature type="repeat" description="ANK" evidence="1">
    <location>
        <begin position="135"/>
        <end position="157"/>
    </location>
</feature>
<feature type="region of interest" description="Disordered" evidence="2">
    <location>
        <begin position="1"/>
        <end position="20"/>
    </location>
</feature>
<name>A0A0L0GEH4_9EUKA</name>
<dbReference type="EMBL" id="KQ241610">
    <property type="protein sequence ID" value="KNC87415.1"/>
    <property type="molecule type" value="Genomic_DNA"/>
</dbReference>
<dbReference type="Proteomes" id="UP000054560">
    <property type="component" value="Unassembled WGS sequence"/>
</dbReference>
<dbReference type="PROSITE" id="PS50088">
    <property type="entry name" value="ANK_REPEAT"/>
    <property type="match status" value="1"/>
</dbReference>
<accession>A0A0L0GEH4</accession>
<dbReference type="Pfam" id="PF12796">
    <property type="entry name" value="Ank_2"/>
    <property type="match status" value="1"/>
</dbReference>
<gene>
    <name evidence="3" type="ORF">SARC_00452</name>
</gene>
<dbReference type="InterPro" id="IPR002110">
    <property type="entry name" value="Ankyrin_rpt"/>
</dbReference>
<dbReference type="SUPFAM" id="SSF48403">
    <property type="entry name" value="Ankyrin repeat"/>
    <property type="match status" value="1"/>
</dbReference>
<dbReference type="GeneID" id="25900956"/>
<dbReference type="AlphaFoldDB" id="A0A0L0GEH4"/>
<evidence type="ECO:0000256" key="2">
    <source>
        <dbReference type="SAM" id="MobiDB-lite"/>
    </source>
</evidence>
<keyword evidence="1" id="KW-0040">ANK repeat</keyword>
<dbReference type="OrthoDB" id="46564at2759"/>
<protein>
    <submittedName>
        <fullName evidence="3">Uncharacterized protein</fullName>
    </submittedName>
</protein>
<dbReference type="InterPro" id="IPR036770">
    <property type="entry name" value="Ankyrin_rpt-contain_sf"/>
</dbReference>
<keyword evidence="4" id="KW-1185">Reference proteome</keyword>
<proteinExistence type="predicted"/>
<evidence type="ECO:0000256" key="1">
    <source>
        <dbReference type="PROSITE-ProRule" id="PRU00023"/>
    </source>
</evidence>
<sequence>MRNAGSLLKPPPSEYRRRGNSPVRRLVSISSGLNWTGHKFSSEIVAEDLKVTEPTLQTLLPEVVVDSPVIDETDQQLSKQAARALVFTTPHVFRTLASLRKDLLKATANGYSNRVRELLDRDDVLTFRDAFNENNGLTPLHYAVQNEHHYILQMLLDVEYVWEGGYIGVFISAHCENQARLCSVVNV</sequence>
<evidence type="ECO:0000313" key="3">
    <source>
        <dbReference type="EMBL" id="KNC87415.1"/>
    </source>
</evidence>
<dbReference type="PROSITE" id="PS50297">
    <property type="entry name" value="ANK_REP_REGION"/>
    <property type="match status" value="1"/>
</dbReference>
<reference evidence="3 4" key="1">
    <citation type="submission" date="2011-02" db="EMBL/GenBank/DDBJ databases">
        <title>The Genome Sequence of Sphaeroforma arctica JP610.</title>
        <authorList>
            <consortium name="The Broad Institute Genome Sequencing Platform"/>
            <person name="Russ C."/>
            <person name="Cuomo C."/>
            <person name="Young S.K."/>
            <person name="Zeng Q."/>
            <person name="Gargeya S."/>
            <person name="Alvarado L."/>
            <person name="Berlin A."/>
            <person name="Chapman S.B."/>
            <person name="Chen Z."/>
            <person name="Freedman E."/>
            <person name="Gellesch M."/>
            <person name="Goldberg J."/>
            <person name="Griggs A."/>
            <person name="Gujja S."/>
            <person name="Heilman E."/>
            <person name="Heiman D."/>
            <person name="Howarth C."/>
            <person name="Mehta T."/>
            <person name="Neiman D."/>
            <person name="Pearson M."/>
            <person name="Roberts A."/>
            <person name="Saif S."/>
            <person name="Shea T."/>
            <person name="Shenoy N."/>
            <person name="Sisk P."/>
            <person name="Stolte C."/>
            <person name="Sykes S."/>
            <person name="White J."/>
            <person name="Yandava C."/>
            <person name="Burger G."/>
            <person name="Gray M.W."/>
            <person name="Holland P.W.H."/>
            <person name="King N."/>
            <person name="Lang F.B.F."/>
            <person name="Roger A.J."/>
            <person name="Ruiz-Trillo I."/>
            <person name="Haas B."/>
            <person name="Nusbaum C."/>
            <person name="Birren B."/>
        </authorList>
    </citation>
    <scope>NUCLEOTIDE SEQUENCE [LARGE SCALE GENOMIC DNA]</scope>
    <source>
        <strain evidence="3 4">JP610</strain>
    </source>
</reference>